<reference evidence="4" key="1">
    <citation type="journal article" date="2014" name="Int. J. Syst. Evol. Microbiol.">
        <title>Complete genome sequence of Corynebacterium casei LMG S-19264T (=DSM 44701T), isolated from a smear-ripened cheese.</title>
        <authorList>
            <consortium name="US DOE Joint Genome Institute (JGI-PGF)"/>
            <person name="Walter F."/>
            <person name="Albersmeier A."/>
            <person name="Kalinowski J."/>
            <person name="Ruckert C."/>
        </authorList>
    </citation>
    <scope>NUCLEOTIDE SEQUENCE</scope>
    <source>
        <strain evidence="4">CGMCC 1.15320</strain>
    </source>
</reference>
<dbReference type="AlphaFoldDB" id="A0A916W6E7"/>
<keyword evidence="5" id="KW-1185">Reference proteome</keyword>
<dbReference type="Proteomes" id="UP000636264">
    <property type="component" value="Unassembled WGS sequence"/>
</dbReference>
<accession>A0A916W6E7</accession>
<evidence type="ECO:0000313" key="5">
    <source>
        <dbReference type="Proteomes" id="UP000636264"/>
    </source>
</evidence>
<dbReference type="Gene3D" id="3.90.79.10">
    <property type="entry name" value="Nucleoside Triphosphate Pyrophosphohydrolase"/>
    <property type="match status" value="1"/>
</dbReference>
<comment type="caution">
    <text evidence="4">The sequence shown here is derived from an EMBL/GenBank/DDBJ whole genome shotgun (WGS) entry which is preliminary data.</text>
</comment>
<evidence type="ECO:0000313" key="4">
    <source>
        <dbReference type="EMBL" id="GGA70937.1"/>
    </source>
</evidence>
<evidence type="ECO:0000256" key="2">
    <source>
        <dbReference type="ARBA" id="ARBA00022801"/>
    </source>
</evidence>
<dbReference type="RefSeq" id="WP_188721488.1">
    <property type="nucleotide sequence ID" value="NZ_BMIF01000007.1"/>
</dbReference>
<dbReference type="InterPro" id="IPR000086">
    <property type="entry name" value="NUDIX_hydrolase_dom"/>
</dbReference>
<evidence type="ECO:0000259" key="3">
    <source>
        <dbReference type="PROSITE" id="PS51462"/>
    </source>
</evidence>
<evidence type="ECO:0000256" key="1">
    <source>
        <dbReference type="ARBA" id="ARBA00001946"/>
    </source>
</evidence>
<keyword evidence="2" id="KW-0378">Hydrolase</keyword>
<dbReference type="GO" id="GO:0016787">
    <property type="term" value="F:hydrolase activity"/>
    <property type="evidence" value="ECO:0007669"/>
    <property type="project" value="UniProtKB-KW"/>
</dbReference>
<dbReference type="InterPro" id="IPR015797">
    <property type="entry name" value="NUDIX_hydrolase-like_dom_sf"/>
</dbReference>
<dbReference type="InterPro" id="IPR020476">
    <property type="entry name" value="Nudix_hydrolase"/>
</dbReference>
<reference evidence="4" key="2">
    <citation type="submission" date="2020-09" db="EMBL/GenBank/DDBJ databases">
        <authorList>
            <person name="Sun Q."/>
            <person name="Zhou Y."/>
        </authorList>
    </citation>
    <scope>NUCLEOTIDE SEQUENCE</scope>
    <source>
        <strain evidence="4">CGMCC 1.15320</strain>
    </source>
</reference>
<sequence>MSAIPIKTRAIVRLLHTWFLLSRPMTLGARGVVYDENSNSVLLVRHTYVPGFQLPGGGVEPGETMEEALARELEEEGRILMEGSPELRSIHLNRQASRRDHVAIYLVRNFRSLGTVVPNREIAEAGFYPLDSLPEATTSGTRRRLAEIFEGVPPHPYW</sequence>
<dbReference type="SUPFAM" id="SSF55811">
    <property type="entry name" value="Nudix"/>
    <property type="match status" value="1"/>
</dbReference>
<organism evidence="4 5">
    <name type="scientific">Nitratireductor aestuarii</name>
    <dbReference type="NCBI Taxonomy" id="1735103"/>
    <lineage>
        <taxon>Bacteria</taxon>
        <taxon>Pseudomonadati</taxon>
        <taxon>Pseudomonadota</taxon>
        <taxon>Alphaproteobacteria</taxon>
        <taxon>Hyphomicrobiales</taxon>
        <taxon>Phyllobacteriaceae</taxon>
        <taxon>Nitratireductor</taxon>
    </lineage>
</organism>
<feature type="domain" description="Nudix hydrolase" evidence="3">
    <location>
        <begin position="24"/>
        <end position="150"/>
    </location>
</feature>
<dbReference type="Pfam" id="PF00293">
    <property type="entry name" value="NUDIX"/>
    <property type="match status" value="1"/>
</dbReference>
<dbReference type="PRINTS" id="PR00502">
    <property type="entry name" value="NUDIXFAMILY"/>
</dbReference>
<dbReference type="PANTHER" id="PTHR43046">
    <property type="entry name" value="GDP-MANNOSE MANNOSYL HYDROLASE"/>
    <property type="match status" value="1"/>
</dbReference>
<dbReference type="EMBL" id="BMIF01000007">
    <property type="protein sequence ID" value="GGA70937.1"/>
    <property type="molecule type" value="Genomic_DNA"/>
</dbReference>
<dbReference type="PROSITE" id="PS51462">
    <property type="entry name" value="NUDIX"/>
    <property type="match status" value="1"/>
</dbReference>
<dbReference type="PANTHER" id="PTHR43046:SF14">
    <property type="entry name" value="MUTT_NUDIX FAMILY PROTEIN"/>
    <property type="match status" value="1"/>
</dbReference>
<gene>
    <name evidence="4" type="ORF">GCM10011385_25970</name>
</gene>
<protein>
    <submittedName>
        <fullName evidence="4">DNA mismatch repair protein MutT</fullName>
    </submittedName>
</protein>
<comment type="cofactor">
    <cofactor evidence="1">
        <name>Mg(2+)</name>
        <dbReference type="ChEBI" id="CHEBI:18420"/>
    </cofactor>
</comment>
<name>A0A916W6E7_9HYPH</name>
<proteinExistence type="predicted"/>